<feature type="region of interest" description="Disordered" evidence="1">
    <location>
        <begin position="231"/>
        <end position="313"/>
    </location>
</feature>
<dbReference type="InterPro" id="IPR021711">
    <property type="entry name" value="DUF3295"/>
</dbReference>
<gene>
    <name evidence="4" type="ORF">P167DRAFT_570015</name>
</gene>
<evidence type="ECO:0000313" key="4">
    <source>
        <dbReference type="EMBL" id="RPB16836.1"/>
    </source>
</evidence>
<feature type="region of interest" description="Disordered" evidence="1">
    <location>
        <begin position="79"/>
        <end position="104"/>
    </location>
</feature>
<feature type="region of interest" description="Disordered" evidence="1">
    <location>
        <begin position="335"/>
        <end position="365"/>
    </location>
</feature>
<dbReference type="Pfam" id="PF08550">
    <property type="entry name" value="GATA_AreA"/>
    <property type="match status" value="1"/>
</dbReference>
<dbReference type="Pfam" id="PF11702">
    <property type="entry name" value="DUF3295"/>
    <property type="match status" value="1"/>
</dbReference>
<dbReference type="PANTHER" id="PTHR28014">
    <property type="entry name" value="NEGATIVE REGULATOR OF RAS-CAMP PATHWAY"/>
    <property type="match status" value="1"/>
</dbReference>
<feature type="compositionally biased region" description="Acidic residues" evidence="1">
    <location>
        <begin position="278"/>
        <end position="288"/>
    </location>
</feature>
<reference evidence="4 5" key="1">
    <citation type="journal article" date="2018" name="Nat. Ecol. Evol.">
        <title>Pezizomycetes genomes reveal the molecular basis of ectomycorrhizal truffle lifestyle.</title>
        <authorList>
            <person name="Murat C."/>
            <person name="Payen T."/>
            <person name="Noel B."/>
            <person name="Kuo A."/>
            <person name="Morin E."/>
            <person name="Chen J."/>
            <person name="Kohler A."/>
            <person name="Krizsan K."/>
            <person name="Balestrini R."/>
            <person name="Da Silva C."/>
            <person name="Montanini B."/>
            <person name="Hainaut M."/>
            <person name="Levati E."/>
            <person name="Barry K.W."/>
            <person name="Belfiori B."/>
            <person name="Cichocki N."/>
            <person name="Clum A."/>
            <person name="Dockter R.B."/>
            <person name="Fauchery L."/>
            <person name="Guy J."/>
            <person name="Iotti M."/>
            <person name="Le Tacon F."/>
            <person name="Lindquist E.A."/>
            <person name="Lipzen A."/>
            <person name="Malagnac F."/>
            <person name="Mello A."/>
            <person name="Molinier V."/>
            <person name="Miyauchi S."/>
            <person name="Poulain J."/>
            <person name="Riccioni C."/>
            <person name="Rubini A."/>
            <person name="Sitrit Y."/>
            <person name="Splivallo R."/>
            <person name="Traeger S."/>
            <person name="Wang M."/>
            <person name="Zifcakova L."/>
            <person name="Wipf D."/>
            <person name="Zambonelli A."/>
            <person name="Paolocci F."/>
            <person name="Nowrousian M."/>
            <person name="Ottonello S."/>
            <person name="Baldrian P."/>
            <person name="Spatafora J.W."/>
            <person name="Henrissat B."/>
            <person name="Nagy L.G."/>
            <person name="Aury J.M."/>
            <person name="Wincker P."/>
            <person name="Grigoriev I.V."/>
            <person name="Bonfante P."/>
            <person name="Martin F.M."/>
        </authorList>
    </citation>
    <scope>NUCLEOTIDE SEQUENCE [LARGE SCALE GENOMIC DNA]</scope>
    <source>
        <strain evidence="4 5">CCBAS932</strain>
    </source>
</reference>
<evidence type="ECO:0000313" key="5">
    <source>
        <dbReference type="Proteomes" id="UP000277580"/>
    </source>
</evidence>
<feature type="domain" description="Nitrogen regulatory protein areA GATA-like" evidence="2">
    <location>
        <begin position="31"/>
        <end position="58"/>
    </location>
</feature>
<dbReference type="InParanoid" id="A0A3N4L1Y6"/>
<dbReference type="GO" id="GO:0006808">
    <property type="term" value="P:regulation of nitrogen utilization"/>
    <property type="evidence" value="ECO:0007669"/>
    <property type="project" value="TreeGrafter"/>
</dbReference>
<dbReference type="PANTHER" id="PTHR28014:SF1">
    <property type="entry name" value="NEGATIVE REGULATOR OF RAS-CAMP PATHWAY"/>
    <property type="match status" value="1"/>
</dbReference>
<protein>
    <submittedName>
        <fullName evidence="4">DUF1752-domain-containing protein</fullName>
    </submittedName>
</protein>
<feature type="compositionally biased region" description="Polar residues" evidence="1">
    <location>
        <begin position="396"/>
        <end position="414"/>
    </location>
</feature>
<proteinExistence type="predicted"/>
<dbReference type="GO" id="GO:0031930">
    <property type="term" value="P:mitochondria-nucleus signaling pathway"/>
    <property type="evidence" value="ECO:0007669"/>
    <property type="project" value="TreeGrafter"/>
</dbReference>
<dbReference type="EMBL" id="ML119107">
    <property type="protein sequence ID" value="RPB16836.1"/>
    <property type="molecule type" value="Genomic_DNA"/>
</dbReference>
<organism evidence="4 5">
    <name type="scientific">Morchella conica CCBAS932</name>
    <dbReference type="NCBI Taxonomy" id="1392247"/>
    <lineage>
        <taxon>Eukaryota</taxon>
        <taxon>Fungi</taxon>
        <taxon>Dikarya</taxon>
        <taxon>Ascomycota</taxon>
        <taxon>Pezizomycotina</taxon>
        <taxon>Pezizomycetes</taxon>
        <taxon>Pezizales</taxon>
        <taxon>Morchellaceae</taxon>
        <taxon>Morchella</taxon>
    </lineage>
</organism>
<keyword evidence="5" id="KW-1185">Reference proteome</keyword>
<dbReference type="AlphaFoldDB" id="A0A3N4L1Y6"/>
<name>A0A3N4L1Y6_9PEZI</name>
<feature type="domain" description="DUF3295" evidence="3">
    <location>
        <begin position="185"/>
        <end position="550"/>
    </location>
</feature>
<evidence type="ECO:0000259" key="3">
    <source>
        <dbReference type="Pfam" id="PF11702"/>
    </source>
</evidence>
<dbReference type="InterPro" id="IPR053043">
    <property type="entry name" value="Ras-cAMP_regulatory"/>
</dbReference>
<dbReference type="OrthoDB" id="5054775at2759"/>
<evidence type="ECO:0000256" key="1">
    <source>
        <dbReference type="SAM" id="MobiDB-lite"/>
    </source>
</evidence>
<feature type="region of interest" description="Disordered" evidence="1">
    <location>
        <begin position="392"/>
        <end position="426"/>
    </location>
</feature>
<dbReference type="GO" id="GO:0005737">
    <property type="term" value="C:cytoplasm"/>
    <property type="evidence" value="ECO:0007669"/>
    <property type="project" value="TreeGrafter"/>
</dbReference>
<sequence length="550" mass="60884">MPSRLSSPMLSLDINHIAKVDPRNVDNLFSMWTIFSKCAESLENGRRLENLSWRVWNRETFCCEETAVTVAPIKPTATAAPTATIPRKPRRQDSDTYSDVPELSSSVESAASDYELRSDAVNIKSSRSCLLRTDSAERYRGREKHMTPVCLVKLMEDLDKSKSSADDWISKRPLVISTEVEEAAQETMPEQSMCSPALPAAHSTPVGSASSYSTSVSAHSVVRGFTPGQNISVSIRSNRSNACLPSEPAAPTKKMSPAPKKATKKSMFFIGSSNSSAYDDESDSEDSFTQDPPMRKSKLSEGLKRTSGKRTSFRQEVATRTFKDDDVYTEDEEVISESAIDEDSSDWESSTDDSAHSSYNPDTMFQRVESRQMLTSRRSLLSTMLHEPKRAAALTNAGSRSTPALRSRTTSPSGPSLAPSLQRESPLTAKPTAEITRAKPIIMTTSNMHPPALSPRTTRRNMLATELTESLRRHLLWERQQKNTTAAAVLKRRHTAHDVTKLNDFPQVNEYSSKAASSTKASASKGNASKNNSWNHYFDQGLHEYHVAGW</sequence>
<dbReference type="GO" id="GO:0000122">
    <property type="term" value="P:negative regulation of transcription by RNA polymerase II"/>
    <property type="evidence" value="ECO:0007669"/>
    <property type="project" value="TreeGrafter"/>
</dbReference>
<feature type="compositionally biased region" description="Acidic residues" evidence="1">
    <location>
        <begin position="335"/>
        <end position="351"/>
    </location>
</feature>
<dbReference type="STRING" id="1392247.A0A3N4L1Y6"/>
<dbReference type="InterPro" id="IPR013860">
    <property type="entry name" value="AreA_GATA"/>
</dbReference>
<feature type="compositionally biased region" description="Low complexity" evidence="1">
    <location>
        <begin position="231"/>
        <end position="241"/>
    </location>
</feature>
<dbReference type="Proteomes" id="UP000277580">
    <property type="component" value="Unassembled WGS sequence"/>
</dbReference>
<evidence type="ECO:0000259" key="2">
    <source>
        <dbReference type="Pfam" id="PF08550"/>
    </source>
</evidence>
<accession>A0A3N4L1Y6</accession>